<dbReference type="EMBL" id="MQWB01000001">
    <property type="protein sequence ID" value="OZC04470.1"/>
    <property type="molecule type" value="Genomic_DNA"/>
</dbReference>
<feature type="chain" id="PRO_5012423983" evidence="1">
    <location>
        <begin position="25"/>
        <end position="211"/>
    </location>
</feature>
<evidence type="ECO:0000313" key="3">
    <source>
        <dbReference type="Proteomes" id="UP000216446"/>
    </source>
</evidence>
<protein>
    <submittedName>
        <fullName evidence="2">Uncharacterized protein</fullName>
    </submittedName>
</protein>
<accession>A0A259U3F0</accession>
<keyword evidence="3" id="KW-1185">Reference proteome</keyword>
<comment type="caution">
    <text evidence="2">The sequence shown here is derived from an EMBL/GenBank/DDBJ whole genome shotgun (WGS) entry which is preliminary data.</text>
</comment>
<sequence>MPRFRPSFLALALVAFLSAGCDTANDDDIFGEFRADVTVDGARENAQDDDNETEEGRLKGEAVYTVVETEHGQEFVLGLFVGDLFDSQYDEYQFISFRRKGGVPGVGAYAVEEDPQRSGVTASYANVLDADESDLSLAEDERARGPLLYGVDGTLVITEVDPVGVVSGSFRFDARGIQVQNTSRFVDGTADGEFVARYERPSLLLGRGLNL</sequence>
<feature type="signal peptide" evidence="1">
    <location>
        <begin position="1"/>
        <end position="24"/>
    </location>
</feature>
<name>A0A259U3F0_9BACT</name>
<dbReference type="OrthoDB" id="1524264at2"/>
<keyword evidence="1" id="KW-0732">Signal</keyword>
<evidence type="ECO:0000313" key="2">
    <source>
        <dbReference type="EMBL" id="OZC04470.1"/>
    </source>
</evidence>
<dbReference type="Proteomes" id="UP000216446">
    <property type="component" value="Unassembled WGS sequence"/>
</dbReference>
<gene>
    <name evidence="2" type="ORF">BSZ36_16690</name>
</gene>
<proteinExistence type="predicted"/>
<organism evidence="2 3">
    <name type="scientific">Rubricoccus marinus</name>
    <dbReference type="NCBI Taxonomy" id="716817"/>
    <lineage>
        <taxon>Bacteria</taxon>
        <taxon>Pseudomonadati</taxon>
        <taxon>Rhodothermota</taxon>
        <taxon>Rhodothermia</taxon>
        <taxon>Rhodothermales</taxon>
        <taxon>Rubricoccaceae</taxon>
        <taxon>Rubricoccus</taxon>
    </lineage>
</organism>
<dbReference type="InParanoid" id="A0A259U3F0"/>
<dbReference type="PROSITE" id="PS51257">
    <property type="entry name" value="PROKAR_LIPOPROTEIN"/>
    <property type="match status" value="1"/>
</dbReference>
<evidence type="ECO:0000256" key="1">
    <source>
        <dbReference type="SAM" id="SignalP"/>
    </source>
</evidence>
<reference evidence="2 3" key="1">
    <citation type="submission" date="2016-11" db="EMBL/GenBank/DDBJ databases">
        <title>Study of marine rhodopsin-containing bacteria.</title>
        <authorList>
            <person name="Yoshizawa S."/>
            <person name="Kumagai Y."/>
            <person name="Kogure K."/>
        </authorList>
    </citation>
    <scope>NUCLEOTIDE SEQUENCE [LARGE SCALE GENOMIC DNA]</scope>
    <source>
        <strain evidence="2 3">SG-29</strain>
    </source>
</reference>
<dbReference type="AlphaFoldDB" id="A0A259U3F0"/>